<dbReference type="Gene3D" id="3.30.420.10">
    <property type="entry name" value="Ribonuclease H-like superfamily/Ribonuclease H"/>
    <property type="match status" value="1"/>
</dbReference>
<gene>
    <name evidence="2" type="ORF">Adt_20738</name>
</gene>
<accession>A0ABD1SXE7</accession>
<dbReference type="PANTHER" id="PTHR46387:SF40">
    <property type="entry name" value="POLYNUCLEOTIDYL TRANSFERASE, RIBONUCLEASE H-LIKE SUPERFAMILY PROTEIN"/>
    <property type="match status" value="1"/>
</dbReference>
<dbReference type="PANTHER" id="PTHR46387">
    <property type="entry name" value="POLYNUCLEOTIDYL TRANSFERASE, RIBONUCLEASE H-LIKE SUPERFAMILY PROTEIN"/>
    <property type="match status" value="1"/>
</dbReference>
<dbReference type="Proteomes" id="UP001604336">
    <property type="component" value="Unassembled WGS sequence"/>
</dbReference>
<dbReference type="InterPro" id="IPR012337">
    <property type="entry name" value="RNaseH-like_sf"/>
</dbReference>
<dbReference type="InterPro" id="IPR036397">
    <property type="entry name" value="RNaseH_sf"/>
</dbReference>
<dbReference type="CDD" id="cd09279">
    <property type="entry name" value="RNase_HI_like"/>
    <property type="match status" value="1"/>
</dbReference>
<evidence type="ECO:0000313" key="2">
    <source>
        <dbReference type="EMBL" id="KAL2505117.1"/>
    </source>
</evidence>
<dbReference type="InterPro" id="IPR002156">
    <property type="entry name" value="RNaseH_domain"/>
</dbReference>
<evidence type="ECO:0000313" key="3">
    <source>
        <dbReference type="Proteomes" id="UP001604336"/>
    </source>
</evidence>
<reference evidence="3" key="1">
    <citation type="submission" date="2024-07" db="EMBL/GenBank/DDBJ databases">
        <title>Two chromosome-level genome assemblies of Korean endemic species Abeliophyllum distichum and Forsythia ovata (Oleaceae).</title>
        <authorList>
            <person name="Jang H."/>
        </authorList>
    </citation>
    <scope>NUCLEOTIDE SEQUENCE [LARGE SCALE GENOMIC DNA]</scope>
</reference>
<dbReference type="PROSITE" id="PS50879">
    <property type="entry name" value="RNASE_H_1"/>
    <property type="match status" value="1"/>
</dbReference>
<organism evidence="2 3">
    <name type="scientific">Abeliophyllum distichum</name>
    <dbReference type="NCBI Taxonomy" id="126358"/>
    <lineage>
        <taxon>Eukaryota</taxon>
        <taxon>Viridiplantae</taxon>
        <taxon>Streptophyta</taxon>
        <taxon>Embryophyta</taxon>
        <taxon>Tracheophyta</taxon>
        <taxon>Spermatophyta</taxon>
        <taxon>Magnoliopsida</taxon>
        <taxon>eudicotyledons</taxon>
        <taxon>Gunneridae</taxon>
        <taxon>Pentapetalae</taxon>
        <taxon>asterids</taxon>
        <taxon>lamiids</taxon>
        <taxon>Lamiales</taxon>
        <taxon>Oleaceae</taxon>
        <taxon>Forsythieae</taxon>
        <taxon>Abeliophyllum</taxon>
    </lineage>
</organism>
<protein>
    <submittedName>
        <fullName evidence="2">Polynucleotidyl transferase</fullName>
    </submittedName>
</protein>
<dbReference type="AlphaFoldDB" id="A0ABD1SXE7"/>
<sequence>MGDEKDAFYIVRRGNTVGVYKSLSDLQAVLRSSAIDPLLSVFKGYGFSREAEEYLSSHGLKNAIYTVDASNVQDDLFGQLVTCPFRHPNSSKDKAVGKNYPEKRPQEIVGSASFPDSSQQKHAKLDSFLQVPPVSSYCSSCILEFDGASKGNPGLAGAGAVLRAADGSMVFRLREGMGVATNNAAEYRGLILGLKYALQKGFKHIRVQGDSKLVCMQIQGLWKTKNQNMAELCKVAKELKDQFMSFQISHIERDFNTDADAQANLGVYLKMGEIQVDSDVK</sequence>
<proteinExistence type="predicted"/>
<feature type="domain" description="RNase H type-1" evidence="1">
    <location>
        <begin position="137"/>
        <end position="268"/>
    </location>
</feature>
<keyword evidence="2" id="KW-0808">Transferase</keyword>
<dbReference type="GO" id="GO:0016740">
    <property type="term" value="F:transferase activity"/>
    <property type="evidence" value="ECO:0007669"/>
    <property type="project" value="UniProtKB-KW"/>
</dbReference>
<dbReference type="Pfam" id="PF13456">
    <property type="entry name" value="RVT_3"/>
    <property type="match status" value="1"/>
</dbReference>
<dbReference type="FunFam" id="3.30.420.10:FF:000076">
    <property type="entry name" value="RBR-type E3 ubiquitin transferase"/>
    <property type="match status" value="1"/>
</dbReference>
<dbReference type="SUPFAM" id="SSF53098">
    <property type="entry name" value="Ribonuclease H-like"/>
    <property type="match status" value="1"/>
</dbReference>
<comment type="caution">
    <text evidence="2">The sequence shown here is derived from an EMBL/GenBank/DDBJ whole genome shotgun (WGS) entry which is preliminary data.</text>
</comment>
<dbReference type="EMBL" id="JBFOLK010000006">
    <property type="protein sequence ID" value="KAL2505117.1"/>
    <property type="molecule type" value="Genomic_DNA"/>
</dbReference>
<evidence type="ECO:0000259" key="1">
    <source>
        <dbReference type="PROSITE" id="PS50879"/>
    </source>
</evidence>
<keyword evidence="3" id="KW-1185">Reference proteome</keyword>
<name>A0ABD1SXE7_9LAMI</name>